<sequence>MNSHAEPRLLNRELGTLAFNRRVLAQALDASIPPLERLRYLCIVASNLDEFFETRVAQLQDLEEHDATAATPDGLRIGEALRLIADDAHALVAEKYRVLQQSIYPLLESIGVRFVTSGQWNAVQQRWARAYFEREVLPVLTPIGLDPAHPFPKVLNKSLNFAVLLEGTDAFGRNVDLGIIQAPRALPRVLALPRELRDKRYGFVLLSSLMQAFAGDLFPGLKVLGVHQFRVTRNSELFVDDDTITNLRTALQGELRARHYGDAVRLEVAAGCPQPLLERLMRENALRTEDCYQVDGPVNLARLQSIIDLVSDHELQFPPHQPALPADWPGPGPALFERIRAGDLLLHHPYDSFVPVVDMVRAAALDPDVLAIKQTIYRAGSNSALMEALIDAARAGKEVTVVLELMARLDEETNINWAARLEAEGAHVVYGVVGFKCHAKMLLVVRREKIGRRAAQLRRYVHVGTGNYHMRTAALYTDFGLMTADEAICADVNQVFVEITGSSQFAPLRRLWQSPFSLYDKLVQAIRSEARVARAGGRARIWARINALVEPGVIDELYKASKAGVEIRLLVRGPCMLRPGVAGLSDNIRVRSIIGRFLEHSRIFHFHAEGRGEVWLSSADWMERNLFRRVEIAVPVLDRKARAKVIEEGLRVHWRCPGNAWDMDASGNWRRARSWRNGRSSQQALIDARAGG</sequence>
<dbReference type="Pfam" id="PF02503">
    <property type="entry name" value="PP_kinase"/>
    <property type="match status" value="1"/>
</dbReference>
<dbReference type="HAMAP" id="MF_00347">
    <property type="entry name" value="Polyphosphate_kinase"/>
    <property type="match status" value="1"/>
</dbReference>
<keyword evidence="4" id="KW-0547">Nucleotide-binding</keyword>
<dbReference type="EC" id="2.7.4.1" evidence="1"/>
<evidence type="ECO:0000256" key="2">
    <source>
        <dbReference type="ARBA" id="ARBA00022553"/>
    </source>
</evidence>
<name>A0A1J5R4G6_9ZZZZ</name>
<evidence type="ECO:0000313" key="11">
    <source>
        <dbReference type="EMBL" id="OIQ90817.1"/>
    </source>
</evidence>
<keyword evidence="3 11" id="KW-0808">Transferase</keyword>
<evidence type="ECO:0000256" key="4">
    <source>
        <dbReference type="ARBA" id="ARBA00022741"/>
    </source>
</evidence>
<dbReference type="NCBIfam" id="TIGR03705">
    <property type="entry name" value="poly_P_kin"/>
    <property type="match status" value="1"/>
</dbReference>
<feature type="domain" description="Polyphosphate kinase N-terminal" evidence="8">
    <location>
        <begin position="10"/>
        <end position="114"/>
    </location>
</feature>
<dbReference type="GO" id="GO:0009358">
    <property type="term" value="C:polyphosphate kinase complex"/>
    <property type="evidence" value="ECO:0007669"/>
    <property type="project" value="InterPro"/>
</dbReference>
<dbReference type="GO" id="GO:0008976">
    <property type="term" value="F:polyphosphate kinase activity"/>
    <property type="evidence" value="ECO:0007669"/>
    <property type="project" value="UniProtKB-EC"/>
</dbReference>
<dbReference type="Pfam" id="PF17941">
    <property type="entry name" value="PP_kinase_C_1"/>
    <property type="match status" value="1"/>
</dbReference>
<keyword evidence="5 11" id="KW-0418">Kinase</keyword>
<evidence type="ECO:0000256" key="1">
    <source>
        <dbReference type="ARBA" id="ARBA00012960"/>
    </source>
</evidence>
<evidence type="ECO:0000259" key="9">
    <source>
        <dbReference type="Pfam" id="PF13090"/>
    </source>
</evidence>
<dbReference type="Gene3D" id="3.30.1840.10">
    <property type="entry name" value="Polyphosphate kinase middle domain"/>
    <property type="match status" value="1"/>
</dbReference>
<dbReference type="InterPro" id="IPR036830">
    <property type="entry name" value="PP_kinase_middle_dom_sf"/>
</dbReference>
<dbReference type="EMBL" id="MLJW01000279">
    <property type="protein sequence ID" value="OIQ90817.1"/>
    <property type="molecule type" value="Genomic_DNA"/>
</dbReference>
<reference evidence="11" key="1">
    <citation type="submission" date="2016-10" db="EMBL/GenBank/DDBJ databases">
        <title>Sequence of Gallionella enrichment culture.</title>
        <authorList>
            <person name="Poehlein A."/>
            <person name="Muehling M."/>
            <person name="Daniel R."/>
        </authorList>
    </citation>
    <scope>NUCLEOTIDE SEQUENCE</scope>
</reference>
<dbReference type="Pfam" id="PF13090">
    <property type="entry name" value="PP_kinase_C"/>
    <property type="match status" value="1"/>
</dbReference>
<dbReference type="InterPro" id="IPR025198">
    <property type="entry name" value="PPK_N_dom"/>
</dbReference>
<dbReference type="Gene3D" id="1.20.58.310">
    <property type="entry name" value="Polyphosphate kinase N-terminal domain"/>
    <property type="match status" value="1"/>
</dbReference>
<evidence type="ECO:0000256" key="3">
    <source>
        <dbReference type="ARBA" id="ARBA00022679"/>
    </source>
</evidence>
<dbReference type="InterPro" id="IPR024953">
    <property type="entry name" value="PP_kinase_middle"/>
</dbReference>
<dbReference type="SUPFAM" id="SSF56024">
    <property type="entry name" value="Phospholipase D/nuclease"/>
    <property type="match status" value="2"/>
</dbReference>
<dbReference type="AlphaFoldDB" id="A0A1J5R4G6"/>
<organism evidence="11">
    <name type="scientific">mine drainage metagenome</name>
    <dbReference type="NCBI Taxonomy" id="410659"/>
    <lineage>
        <taxon>unclassified sequences</taxon>
        <taxon>metagenomes</taxon>
        <taxon>ecological metagenomes</taxon>
    </lineage>
</organism>
<dbReference type="InterPro" id="IPR036832">
    <property type="entry name" value="PPK_N_dom_sf"/>
</dbReference>
<dbReference type="Pfam" id="PF13089">
    <property type="entry name" value="PP_kinase_N"/>
    <property type="match status" value="1"/>
</dbReference>
<dbReference type="InterPro" id="IPR041108">
    <property type="entry name" value="PP_kinase_C_1"/>
</dbReference>
<protein>
    <recommendedName>
        <fullName evidence="1">ATP-polyphosphate phosphotransferase</fullName>
        <ecNumber evidence="1">2.7.4.1</ecNumber>
    </recommendedName>
</protein>
<feature type="domain" description="Polyphosphate kinase C-terminal" evidence="10">
    <location>
        <begin position="335"/>
        <end position="503"/>
    </location>
</feature>
<dbReference type="NCBIfam" id="NF003921">
    <property type="entry name" value="PRK05443.2-2"/>
    <property type="match status" value="1"/>
</dbReference>
<keyword evidence="6" id="KW-0067">ATP-binding</keyword>
<dbReference type="PANTHER" id="PTHR30218:SF0">
    <property type="entry name" value="POLYPHOSPHATE KINASE"/>
    <property type="match status" value="1"/>
</dbReference>
<accession>A0A1J5R4G6</accession>
<keyword evidence="2" id="KW-0597">Phosphoprotein</keyword>
<dbReference type="InterPro" id="IPR025200">
    <property type="entry name" value="PPK_C_dom2"/>
</dbReference>
<evidence type="ECO:0000259" key="10">
    <source>
        <dbReference type="Pfam" id="PF17941"/>
    </source>
</evidence>
<dbReference type="InterPro" id="IPR003414">
    <property type="entry name" value="PP_kinase"/>
</dbReference>
<evidence type="ECO:0000256" key="5">
    <source>
        <dbReference type="ARBA" id="ARBA00022777"/>
    </source>
</evidence>
<evidence type="ECO:0000259" key="8">
    <source>
        <dbReference type="Pfam" id="PF13089"/>
    </source>
</evidence>
<dbReference type="PANTHER" id="PTHR30218">
    <property type="entry name" value="POLYPHOSPHATE KINASE"/>
    <property type="match status" value="1"/>
</dbReference>
<dbReference type="CDD" id="cd09168">
    <property type="entry name" value="PLDc_PaPPK1_C2_like"/>
    <property type="match status" value="1"/>
</dbReference>
<dbReference type="SUPFAM" id="SSF140356">
    <property type="entry name" value="PPK N-terminal domain-like"/>
    <property type="match status" value="1"/>
</dbReference>
<dbReference type="Gene3D" id="3.30.870.10">
    <property type="entry name" value="Endonuclease Chain A"/>
    <property type="match status" value="2"/>
</dbReference>
<feature type="domain" description="Polyphosphate kinase middle" evidence="7">
    <location>
        <begin position="124"/>
        <end position="305"/>
    </location>
</feature>
<evidence type="ECO:0000259" key="7">
    <source>
        <dbReference type="Pfam" id="PF02503"/>
    </source>
</evidence>
<dbReference type="PIRSF" id="PIRSF015589">
    <property type="entry name" value="PP_kinase"/>
    <property type="match status" value="1"/>
</dbReference>
<feature type="domain" description="Polyphosphate kinase C-terminal" evidence="9">
    <location>
        <begin position="513"/>
        <end position="677"/>
    </location>
</feature>
<dbReference type="GO" id="GO:0005524">
    <property type="term" value="F:ATP binding"/>
    <property type="evidence" value="ECO:0007669"/>
    <property type="project" value="UniProtKB-KW"/>
</dbReference>
<evidence type="ECO:0000256" key="6">
    <source>
        <dbReference type="ARBA" id="ARBA00022840"/>
    </source>
</evidence>
<dbReference type="GO" id="GO:0006799">
    <property type="term" value="P:polyphosphate biosynthetic process"/>
    <property type="evidence" value="ECO:0007669"/>
    <property type="project" value="InterPro"/>
</dbReference>
<comment type="caution">
    <text evidence="11">The sequence shown here is derived from an EMBL/GenBank/DDBJ whole genome shotgun (WGS) entry which is preliminary data.</text>
</comment>
<dbReference type="SUPFAM" id="SSF143724">
    <property type="entry name" value="PHP14-like"/>
    <property type="match status" value="1"/>
</dbReference>
<proteinExistence type="inferred from homology"/>
<gene>
    <name evidence="11" type="primary">ppk_9</name>
    <name evidence="11" type="ORF">GALL_272820</name>
</gene>
<dbReference type="NCBIfam" id="NF003918">
    <property type="entry name" value="PRK05443.1-2"/>
    <property type="match status" value="1"/>
</dbReference>